<comment type="caution">
    <text evidence="2">The sequence shown here is derived from an EMBL/GenBank/DDBJ whole genome shotgun (WGS) entry which is preliminary data.</text>
</comment>
<gene>
    <name evidence="2" type="ORF">PVAG01_10777</name>
</gene>
<dbReference type="EMBL" id="JBFCZG010000010">
    <property type="protein sequence ID" value="KAL3417767.1"/>
    <property type="molecule type" value="Genomic_DNA"/>
</dbReference>
<feature type="chain" id="PRO_5045636477" evidence="1">
    <location>
        <begin position="20"/>
        <end position="95"/>
    </location>
</feature>
<keyword evidence="1" id="KW-0732">Signal</keyword>
<keyword evidence="3" id="KW-1185">Reference proteome</keyword>
<proteinExistence type="predicted"/>
<sequence>MRFQTFILTVTVLAAGAFAAPVATQDISVIEVRTIVAPDAYSTRSKWTARIEYRDALMDLDERDAKAEAGPENVVDCCYSTRSRWTAEDDGSEES</sequence>
<feature type="signal peptide" evidence="1">
    <location>
        <begin position="1"/>
        <end position="19"/>
    </location>
</feature>
<name>A0ABR4P379_9HELO</name>
<evidence type="ECO:0000256" key="1">
    <source>
        <dbReference type="SAM" id="SignalP"/>
    </source>
</evidence>
<evidence type="ECO:0000313" key="2">
    <source>
        <dbReference type="EMBL" id="KAL3417767.1"/>
    </source>
</evidence>
<accession>A0ABR4P379</accession>
<dbReference type="Proteomes" id="UP001629113">
    <property type="component" value="Unassembled WGS sequence"/>
</dbReference>
<evidence type="ECO:0000313" key="3">
    <source>
        <dbReference type="Proteomes" id="UP001629113"/>
    </source>
</evidence>
<reference evidence="2 3" key="1">
    <citation type="submission" date="2024-06" db="EMBL/GenBank/DDBJ databases">
        <title>Complete genome of Phlyctema vagabunda strain 19-DSS-EL-015.</title>
        <authorList>
            <person name="Fiorenzani C."/>
        </authorList>
    </citation>
    <scope>NUCLEOTIDE SEQUENCE [LARGE SCALE GENOMIC DNA]</scope>
    <source>
        <strain evidence="2 3">19-DSS-EL-015</strain>
    </source>
</reference>
<organism evidence="2 3">
    <name type="scientific">Phlyctema vagabunda</name>
    <dbReference type="NCBI Taxonomy" id="108571"/>
    <lineage>
        <taxon>Eukaryota</taxon>
        <taxon>Fungi</taxon>
        <taxon>Dikarya</taxon>
        <taxon>Ascomycota</taxon>
        <taxon>Pezizomycotina</taxon>
        <taxon>Leotiomycetes</taxon>
        <taxon>Helotiales</taxon>
        <taxon>Dermateaceae</taxon>
        <taxon>Phlyctema</taxon>
    </lineage>
</organism>
<protein>
    <submittedName>
        <fullName evidence="2">Uncharacterized protein</fullName>
    </submittedName>
</protein>